<proteinExistence type="predicted"/>
<evidence type="ECO:0000256" key="3">
    <source>
        <dbReference type="ARBA" id="ARBA00022737"/>
    </source>
</evidence>
<dbReference type="Pfam" id="PF00400">
    <property type="entry name" value="WD40"/>
    <property type="match status" value="2"/>
</dbReference>
<dbReference type="SMART" id="SM00320">
    <property type="entry name" value="WD40"/>
    <property type="match status" value="7"/>
</dbReference>
<keyword evidence="4" id="KW-0804">Transcription</keyword>
<dbReference type="InterPro" id="IPR009088">
    <property type="entry name" value="TFIIA_b-brl"/>
</dbReference>
<organism evidence="10 11">
    <name type="scientific">Necator americanus</name>
    <name type="common">Human hookworm</name>
    <dbReference type="NCBI Taxonomy" id="51031"/>
    <lineage>
        <taxon>Eukaryota</taxon>
        <taxon>Metazoa</taxon>
        <taxon>Ecdysozoa</taxon>
        <taxon>Nematoda</taxon>
        <taxon>Chromadorea</taxon>
        <taxon>Rhabditida</taxon>
        <taxon>Rhabditina</taxon>
        <taxon>Rhabditomorpha</taxon>
        <taxon>Strongyloidea</taxon>
        <taxon>Ancylostomatidae</taxon>
        <taxon>Bunostominae</taxon>
        <taxon>Necator</taxon>
    </lineage>
</organism>
<gene>
    <name evidence="10" type="primary">Necator_chrIII.g11208</name>
    <name evidence="10" type="ORF">RB195_010443</name>
</gene>
<evidence type="ECO:0000259" key="8">
    <source>
        <dbReference type="Pfam" id="PF02268"/>
    </source>
</evidence>
<comment type="caution">
    <text evidence="10">The sequence shown here is derived from an EMBL/GenBank/DDBJ whole genome shotgun (WGS) entry which is preliminary data.</text>
</comment>
<dbReference type="InterPro" id="IPR009083">
    <property type="entry name" value="TFIIA_a-hlx"/>
</dbReference>
<reference evidence="10 11" key="1">
    <citation type="submission" date="2023-08" db="EMBL/GenBank/DDBJ databases">
        <title>A Necator americanus chromosomal reference genome.</title>
        <authorList>
            <person name="Ilik V."/>
            <person name="Petrzelkova K.J."/>
            <person name="Pardy F."/>
            <person name="Fuh T."/>
            <person name="Niatou-Singa F.S."/>
            <person name="Gouil Q."/>
            <person name="Baker L."/>
            <person name="Ritchie M.E."/>
            <person name="Jex A.R."/>
            <person name="Gazzola D."/>
            <person name="Li H."/>
            <person name="Toshio Fujiwara R."/>
            <person name="Zhan B."/>
            <person name="Aroian R.V."/>
            <person name="Pafco B."/>
            <person name="Schwarz E.M."/>
        </authorList>
    </citation>
    <scope>NUCLEOTIDE SEQUENCE [LARGE SCALE GENOMIC DNA]</scope>
    <source>
        <strain evidence="10 11">Aroian</strain>
        <tissue evidence="10">Whole animal</tissue>
    </source>
</reference>
<evidence type="ECO:0000256" key="4">
    <source>
        <dbReference type="ARBA" id="ARBA00023163"/>
    </source>
</evidence>
<keyword evidence="5" id="KW-0539">Nucleus</keyword>
<feature type="compositionally biased region" description="Basic and acidic residues" evidence="7">
    <location>
        <begin position="1"/>
        <end position="15"/>
    </location>
</feature>
<dbReference type="Gene3D" id="1.10.287.190">
    <property type="entry name" value="Transcription factor IIA gamma subunit, alpha-helical domain"/>
    <property type="match status" value="1"/>
</dbReference>
<feature type="compositionally biased region" description="Low complexity" evidence="7">
    <location>
        <begin position="47"/>
        <end position="56"/>
    </location>
</feature>
<dbReference type="PROSITE" id="PS50082">
    <property type="entry name" value="WD_REPEATS_2"/>
    <property type="match status" value="2"/>
</dbReference>
<dbReference type="EMBL" id="JAVFWL010000003">
    <property type="protein sequence ID" value="KAK6743179.1"/>
    <property type="molecule type" value="Genomic_DNA"/>
</dbReference>
<feature type="domain" description="Transcription initiation factor IIA gamma subunit C-terminal" evidence="9">
    <location>
        <begin position="477"/>
        <end position="500"/>
    </location>
</feature>
<dbReference type="CDD" id="cd10145">
    <property type="entry name" value="TFIIA_gamma_N"/>
    <property type="match status" value="1"/>
</dbReference>
<sequence length="515" mass="56890">MADAGHNDDLSHVEIEETDGISTEDMEKVFDCDEPNDLVISDDEDQQSPSSSSVSDADVREVVDDSSCALQAHEQDCFSVAVAAERWLATGGEDDVAYLWDYQISDSDPVLKVDHKDSVTYVVFNNSQTLLATGDMSGHIIVTQLRDLKNRAKIDDCNDLEWMCWHTTSDILFAGDKDGIMWMWLIGPSGVVQSKVYAGSGLPCTVGHILPDGKRLLAGYSDGAARLWNLKDGTCTTLSILTPVSAVHHHVSQPVGVLGAEDGSVHVVNTSNVDKLVVTAVFRPLLQPSKENDEENVENCVECVQFSPFNSWLAVGRNDGTLCIYEIDSAAPRSIFRAPSAQAMVRALWSVEGSTPFLCVGCVDGFVRVFDARDGSLCQELGNGGDEVLDMALLRSNPMHVVTAGSACLSIFLQMTYYQMYRNTTLGEALQKTLDDLVHEQMIPLQLAEKVLFIYDKAINKALAQKAKNKMYFKAEKLRAYRHCDNVWTFLMEGVDFRDSIRELTAKFSLQFPRV</sequence>
<dbReference type="InterPro" id="IPR001680">
    <property type="entry name" value="WD40_rpt"/>
</dbReference>
<dbReference type="Gene3D" id="2.30.18.10">
    <property type="entry name" value="Transcription factor IIA (TFIIA), beta-barrel domain"/>
    <property type="match status" value="1"/>
</dbReference>
<dbReference type="InterPro" id="IPR015871">
    <property type="entry name" value="TFIIA_gsu_C"/>
</dbReference>
<dbReference type="PANTHER" id="PTHR19857">
    <property type="entry name" value="MITOCHONDRIAL DIVISION PROTEIN 1-RELATED"/>
    <property type="match status" value="1"/>
</dbReference>
<feature type="repeat" description="WD" evidence="6">
    <location>
        <begin position="70"/>
        <end position="101"/>
    </location>
</feature>
<dbReference type="SUPFAM" id="SSF50784">
    <property type="entry name" value="Transcription factor IIA (TFIIA), beta-barrel domain"/>
    <property type="match status" value="1"/>
</dbReference>
<accession>A0ABR1CXY5</accession>
<dbReference type="Pfam" id="PF02751">
    <property type="entry name" value="TFIIA_gamma_C"/>
    <property type="match status" value="1"/>
</dbReference>
<dbReference type="Proteomes" id="UP001303046">
    <property type="component" value="Unassembled WGS sequence"/>
</dbReference>
<dbReference type="InterPro" id="IPR051179">
    <property type="entry name" value="WD_repeat_multifunction"/>
</dbReference>
<keyword evidence="11" id="KW-1185">Reference proteome</keyword>
<keyword evidence="2 6" id="KW-0853">WD repeat</keyword>
<dbReference type="SUPFAM" id="SSF47396">
    <property type="entry name" value="Transcription factor IIA (TFIIA), alpha-helical domain"/>
    <property type="match status" value="1"/>
</dbReference>
<feature type="repeat" description="WD" evidence="6">
    <location>
        <begin position="211"/>
        <end position="238"/>
    </location>
</feature>
<name>A0ABR1CXY5_NECAM</name>
<dbReference type="CDD" id="cd10014">
    <property type="entry name" value="TFIIA_gamma_C"/>
    <property type="match status" value="1"/>
</dbReference>
<dbReference type="Pfam" id="PF02268">
    <property type="entry name" value="TFIIA_gamma_N"/>
    <property type="match status" value="1"/>
</dbReference>
<comment type="subcellular location">
    <subcellularLocation>
        <location evidence="1">Nucleus</location>
    </subcellularLocation>
</comment>
<evidence type="ECO:0000256" key="1">
    <source>
        <dbReference type="ARBA" id="ARBA00004123"/>
    </source>
</evidence>
<dbReference type="InterPro" id="IPR015872">
    <property type="entry name" value="TFIIA_gsu_N"/>
</dbReference>
<feature type="domain" description="Transcription initiation factor IIA gamma subunit N-terminal" evidence="8">
    <location>
        <begin position="417"/>
        <end position="463"/>
    </location>
</feature>
<evidence type="ECO:0000313" key="10">
    <source>
        <dbReference type="EMBL" id="KAK6743179.1"/>
    </source>
</evidence>
<evidence type="ECO:0000259" key="9">
    <source>
        <dbReference type="Pfam" id="PF02751"/>
    </source>
</evidence>
<evidence type="ECO:0000256" key="2">
    <source>
        <dbReference type="ARBA" id="ARBA00022574"/>
    </source>
</evidence>
<evidence type="ECO:0000256" key="7">
    <source>
        <dbReference type="SAM" id="MobiDB-lite"/>
    </source>
</evidence>
<dbReference type="SUPFAM" id="SSF50978">
    <property type="entry name" value="WD40 repeat-like"/>
    <property type="match status" value="1"/>
</dbReference>
<evidence type="ECO:0000256" key="5">
    <source>
        <dbReference type="ARBA" id="ARBA00023242"/>
    </source>
</evidence>
<evidence type="ECO:0000256" key="6">
    <source>
        <dbReference type="PROSITE-ProRule" id="PRU00221"/>
    </source>
</evidence>
<dbReference type="Gene3D" id="2.130.10.10">
    <property type="entry name" value="YVTN repeat-like/Quinoprotein amine dehydrogenase"/>
    <property type="match status" value="1"/>
</dbReference>
<protein>
    <recommendedName>
        <fullName evidence="12">Transcription initiation factor IIA, gamma subunit, helical domain protein</fullName>
    </recommendedName>
</protein>
<evidence type="ECO:0000313" key="11">
    <source>
        <dbReference type="Proteomes" id="UP001303046"/>
    </source>
</evidence>
<dbReference type="InterPro" id="IPR015943">
    <property type="entry name" value="WD40/YVTN_repeat-like_dom_sf"/>
</dbReference>
<dbReference type="PANTHER" id="PTHR19857:SF8">
    <property type="entry name" value="ANGIO-ASSOCIATED MIGRATORY CELL PROTEIN"/>
    <property type="match status" value="1"/>
</dbReference>
<keyword evidence="3" id="KW-0677">Repeat</keyword>
<dbReference type="InterPro" id="IPR036322">
    <property type="entry name" value="WD40_repeat_dom_sf"/>
</dbReference>
<evidence type="ECO:0008006" key="12">
    <source>
        <dbReference type="Google" id="ProtNLM"/>
    </source>
</evidence>
<feature type="region of interest" description="Disordered" evidence="7">
    <location>
        <begin position="1"/>
        <end position="60"/>
    </location>
</feature>
<feature type="compositionally biased region" description="Acidic residues" evidence="7">
    <location>
        <begin position="32"/>
        <end position="46"/>
    </location>
</feature>